<accession>A0A1Y1JPH1</accession>
<dbReference type="EMBL" id="BDQF01000013">
    <property type="protein sequence ID" value="GAW82722.1"/>
    <property type="molecule type" value="Genomic_DNA"/>
</dbReference>
<protein>
    <submittedName>
        <fullName evidence="3">Uncharacterized protein</fullName>
    </submittedName>
</protein>
<sequence length="111" mass="12244">MSSNNSSLASEALKNISNELPNVASIEDISSNPAVIFTLATTLLFIYIGIVLTVGFPVNQGDEASNDGCNNFLLIDDDDKYYDETQQTTEESENNQSKENEKEEKENSDEN</sequence>
<keyword evidence="2" id="KW-1133">Transmembrane helix</keyword>
<evidence type="ECO:0000256" key="1">
    <source>
        <dbReference type="SAM" id="MobiDB-lite"/>
    </source>
</evidence>
<evidence type="ECO:0000256" key="2">
    <source>
        <dbReference type="SAM" id="Phobius"/>
    </source>
</evidence>
<name>A0A1Y1JPH1_PLAGO</name>
<dbReference type="OrthoDB" id="387088at2759"/>
<evidence type="ECO:0000313" key="4">
    <source>
        <dbReference type="Proteomes" id="UP000195521"/>
    </source>
</evidence>
<keyword evidence="2" id="KW-0812">Transmembrane</keyword>
<dbReference type="AlphaFoldDB" id="A0A1Y1JPH1"/>
<dbReference type="GeneID" id="39749460"/>
<keyword evidence="2" id="KW-0472">Membrane</keyword>
<keyword evidence="4" id="KW-1185">Reference proteome</keyword>
<dbReference type="Proteomes" id="UP000195521">
    <property type="component" value="Unassembled WGS sequence"/>
</dbReference>
<reference evidence="4" key="1">
    <citation type="submission" date="2017-04" db="EMBL/GenBank/DDBJ databases">
        <title>Plasmodium gonderi genome.</title>
        <authorList>
            <person name="Arisue N."/>
            <person name="Honma H."/>
            <person name="Kawai S."/>
            <person name="Tougan T."/>
            <person name="Tanabe K."/>
            <person name="Horii T."/>
        </authorList>
    </citation>
    <scope>NUCLEOTIDE SEQUENCE [LARGE SCALE GENOMIC DNA]</scope>
    <source>
        <strain evidence="4">ATCC 30045</strain>
    </source>
</reference>
<dbReference type="OMA" id="FEQPEIN"/>
<feature type="region of interest" description="Disordered" evidence="1">
    <location>
        <begin position="80"/>
        <end position="111"/>
    </location>
</feature>
<organism evidence="3 4">
    <name type="scientific">Plasmodium gonderi</name>
    <dbReference type="NCBI Taxonomy" id="77519"/>
    <lineage>
        <taxon>Eukaryota</taxon>
        <taxon>Sar</taxon>
        <taxon>Alveolata</taxon>
        <taxon>Apicomplexa</taxon>
        <taxon>Aconoidasida</taxon>
        <taxon>Haemosporida</taxon>
        <taxon>Plasmodiidae</taxon>
        <taxon>Plasmodium</taxon>
        <taxon>Plasmodium (Plasmodium)</taxon>
    </lineage>
</organism>
<gene>
    <name evidence="3" type="ORF">PGO_127200</name>
</gene>
<dbReference type="RefSeq" id="XP_028545311.1">
    <property type="nucleotide sequence ID" value="XM_028689510.1"/>
</dbReference>
<feature type="compositionally biased region" description="Low complexity" evidence="1">
    <location>
        <begin position="84"/>
        <end position="95"/>
    </location>
</feature>
<comment type="caution">
    <text evidence="3">The sequence shown here is derived from an EMBL/GenBank/DDBJ whole genome shotgun (WGS) entry which is preliminary data.</text>
</comment>
<proteinExistence type="predicted"/>
<feature type="transmembrane region" description="Helical" evidence="2">
    <location>
        <begin position="34"/>
        <end position="56"/>
    </location>
</feature>
<feature type="compositionally biased region" description="Basic and acidic residues" evidence="1">
    <location>
        <begin position="96"/>
        <end position="105"/>
    </location>
</feature>
<evidence type="ECO:0000313" key="3">
    <source>
        <dbReference type="EMBL" id="GAW82722.1"/>
    </source>
</evidence>